<proteinExistence type="predicted"/>
<dbReference type="Pfam" id="PF07859">
    <property type="entry name" value="Abhydrolase_3"/>
    <property type="match status" value="1"/>
</dbReference>
<dbReference type="PANTHER" id="PTHR38791">
    <property type="entry name" value="ZN(II)2CYS6 TRANSCRIPTION FACTOR (EUROFUNG)-RELATED-RELATED"/>
    <property type="match status" value="1"/>
</dbReference>
<dbReference type="InterPro" id="IPR022742">
    <property type="entry name" value="Hydrolase_4"/>
</dbReference>
<keyword evidence="1" id="KW-0539">Nucleus</keyword>
<evidence type="ECO:0000259" key="2">
    <source>
        <dbReference type="Pfam" id="PF07859"/>
    </source>
</evidence>
<organism evidence="4 5">
    <name type="scientific">Sporothrix bragantina</name>
    <dbReference type="NCBI Taxonomy" id="671064"/>
    <lineage>
        <taxon>Eukaryota</taxon>
        <taxon>Fungi</taxon>
        <taxon>Dikarya</taxon>
        <taxon>Ascomycota</taxon>
        <taxon>Pezizomycotina</taxon>
        <taxon>Sordariomycetes</taxon>
        <taxon>Sordariomycetidae</taxon>
        <taxon>Ophiostomatales</taxon>
        <taxon>Ophiostomataceae</taxon>
        <taxon>Sporothrix</taxon>
    </lineage>
</organism>
<accession>A0ABP0AV77</accession>
<evidence type="ECO:0000313" key="5">
    <source>
        <dbReference type="Proteomes" id="UP001642406"/>
    </source>
</evidence>
<dbReference type="SUPFAM" id="SSF53474">
    <property type="entry name" value="alpha/beta-Hydrolases"/>
    <property type="match status" value="2"/>
</dbReference>
<feature type="domain" description="Serine aminopeptidase S33" evidence="3">
    <location>
        <begin position="464"/>
        <end position="662"/>
    </location>
</feature>
<evidence type="ECO:0000313" key="4">
    <source>
        <dbReference type="EMBL" id="CAK7211180.1"/>
    </source>
</evidence>
<evidence type="ECO:0000256" key="1">
    <source>
        <dbReference type="ARBA" id="ARBA00023242"/>
    </source>
</evidence>
<keyword evidence="5" id="KW-1185">Reference proteome</keyword>
<protein>
    <recommendedName>
        <fullName evidence="6">Alpha/beta hydrolase fold-3 domain-containing protein</fullName>
    </recommendedName>
</protein>
<dbReference type="Pfam" id="PF11951">
    <property type="entry name" value="Fungal_trans_2"/>
    <property type="match status" value="1"/>
</dbReference>
<dbReference type="EMBL" id="CAWUHC010000006">
    <property type="protein sequence ID" value="CAK7211180.1"/>
    <property type="molecule type" value="Genomic_DNA"/>
</dbReference>
<evidence type="ECO:0008006" key="6">
    <source>
        <dbReference type="Google" id="ProtNLM"/>
    </source>
</evidence>
<sequence length="1087" mass="118350">MHNKPCPGYDRPLDIRFHDGPQASVLTKKPVSAAAATPAGSNGMAVSSLISPANTLSPPSSSVGTSPTNQQVSLYQPRTAWDDASMCYFLSEYCVDDQPGVMSGHLDFLPDLLFEISDESALRPAVLASACLCFSRKKKHPDLYARARNHYGQALLAVSTAISKSPDSWGDDVLAAIMLLHMFEDVDGVAGGAVLHLKGIARLYDARGQSLLQKIPGSSLYAWIFTILQIHCLATREVFKCLTIPEPEPVVTDTVAGLVFCVAKISRFCTLLYEKYVTLNVNKVPPESQRDALMATLHLGISTCSETDTWAASLPDAWQPKIIHPDGQRRLVTYWNQWMAVNMTMYLSSLIKFHDSLLCCCQVIIARRLWRNAEEEALVHATLANSRERQVHLLQKICESVPYASGEVNVEGDILPVPDYKGSSSYNLIWPLAVVVHYRNSTPEQAAYCKAALDRVEFMYGIQLHGFGEYAERYVESHSALIPKLQAKGIEVWAMDLQGHGRSPGNASNVNVVAAATHHVQLRQQAVARCLPIFLFGHSLGGLVTAASVSLLPASLAGIVLSAPALPAPMSGLGQGALRLIGNVVPSLQLPRARTPLDKLFTDPVQIRLAEEDPLMYRGQISFSMASSAVEAGEKIWQSLDKWTAPTLVVHGTADVAADIEQIPRLQKLPRISELPGSHIATMDPAQPQAAARIASNATKPSLLAKLATAAMVGAMLPSILALFLIRRLRGQQKDLAFFEDLRRSIIRGVTLLPLRFLNGRLPSADVDALLAAPRLKNFDRQLCLPVSDGLCQGYWVCRGPPGSSQNPRDSDVVIIFYHGGAYCFGDALDSTLLLLRGAEIASAARDISISIFSARYTLAPAGGTFPLQQRQALAAYRHLIDVEKVPAEKIVIAGASAGSHLALTCLLGIAEVGLPKPAAGLLLFPWISLKNDSPSFRRNKHKDVLTKSLLDRCAALVVGKGSEDTGAHEGVDWNQLELVDLNRPLQGKSKNWKQALPAYTWMNVGEHDMFFDDIHKFKKNAEADGARVDVDITPKVPHGWHAGDRAKVNMVLKLQPDDEIPAGLVPGCENVGEGLITVWDQAMRRK</sequence>
<dbReference type="InterPro" id="IPR053175">
    <property type="entry name" value="DHMBA_Reg_Transcription_Factor"/>
</dbReference>
<reference evidence="4 5" key="1">
    <citation type="submission" date="2024-01" db="EMBL/GenBank/DDBJ databases">
        <authorList>
            <person name="Allen C."/>
            <person name="Tagirdzhanova G."/>
        </authorList>
    </citation>
    <scope>NUCLEOTIDE SEQUENCE [LARGE SCALE GENOMIC DNA]</scope>
</reference>
<feature type="domain" description="Alpha/beta hydrolase fold-3" evidence="2">
    <location>
        <begin position="815"/>
        <end position="1042"/>
    </location>
</feature>
<dbReference type="InterPro" id="IPR013094">
    <property type="entry name" value="AB_hydrolase_3"/>
</dbReference>
<dbReference type="Gene3D" id="3.40.50.1820">
    <property type="entry name" value="alpha/beta hydrolase"/>
    <property type="match status" value="2"/>
</dbReference>
<dbReference type="InterPro" id="IPR021858">
    <property type="entry name" value="Fun_TF"/>
</dbReference>
<dbReference type="Proteomes" id="UP001642406">
    <property type="component" value="Unassembled WGS sequence"/>
</dbReference>
<dbReference type="InterPro" id="IPR029058">
    <property type="entry name" value="AB_hydrolase_fold"/>
</dbReference>
<dbReference type="Pfam" id="PF12146">
    <property type="entry name" value="Hydrolase_4"/>
    <property type="match status" value="1"/>
</dbReference>
<dbReference type="PANTHER" id="PTHR38791:SF12">
    <property type="entry name" value="TRANSCRIPTION FACTOR DOMAIN-CONTAINING PROTEIN-RELATED"/>
    <property type="match status" value="1"/>
</dbReference>
<name>A0ABP0AV77_9PEZI</name>
<comment type="caution">
    <text evidence="4">The sequence shown here is derived from an EMBL/GenBank/DDBJ whole genome shotgun (WGS) entry which is preliminary data.</text>
</comment>
<gene>
    <name evidence="4" type="ORF">SBRCBS47491_001026</name>
</gene>
<evidence type="ECO:0000259" key="3">
    <source>
        <dbReference type="Pfam" id="PF12146"/>
    </source>
</evidence>